<name>A0AAW1IW72_POPJA</name>
<dbReference type="InterPro" id="IPR055402">
    <property type="entry name" value="KNTC1_N"/>
</dbReference>
<dbReference type="GO" id="GO:0000070">
    <property type="term" value="P:mitotic sister chromatid segregation"/>
    <property type="evidence" value="ECO:0007669"/>
    <property type="project" value="TreeGrafter"/>
</dbReference>
<sequence>MSEFNVIECGFNVADETINFGPRMLADGDHLFEACTLASIKQEDEDQKCSEIHIEACSTRNKLYYAINKTIGVFSDLTCTELCFNTTLEENIDVFYVVPNSKFIFICQRNGTILYIDIEEQEIVFTADVVDNDWLEEPFFIQCYLEKFEKNGVEFLIITKNGSLYKVIYENETAKTEIILLKEFQFVVKVSALIYPRLLIDGDKLMVYCIETGDIIESESIQLVKAYPCSGHMFIGLDSSGCMMRICARTLFSFYIDSEIKFKDFVYTNFAVNDRSTVPYCICLTSENNIELYDSRPLLSQLKFSLNVNSDIKLINSGSIDEEPLYISIVQKQDVIQELRFQVILETTPEVRLKRLLRRQQFDEAEKFVKTYNLSSTEVLKAKAQVIVDKRACNDEDVCNLLNILDRIDDTSFTLQSCLDIYQSCDNLSDVEKILLYGCNVAAKYNSNRHILEMHEMSNRHILEMHEMVSDILFRFHTFKLIEKFNESGFDWIQFHDCDLIELLCRCLRKYNIDTAIILYNRLDKHRSKLDENNINLILNVLDSLPLAVYQPFLYCFIPLSLSYIPSTLPLFVGWLKRKVFSIEQDQHNEFPQNAIKFTNSTLHLMKTNLVKALKTVELLKDTYQIVVPLKEYLKGPKQLVHTLLSLNLDDEVFDKLLQNFLCKFIFENHLEPDEIFLEVIKNNLQYEESYWSKIIPSILRNISSVEIKLTAVKLIIDIADIPWSQTMKDITRSCFEYQHELVVEVKKAVENEPLLRILNKYDLRDVIDDGTWDIQHIAGRIMYCNESSMLDDIYRICKTPEHKNVADLMLMERFIRERNYEQALRILDEDASNYYNIIEIATLQDEMKLFTRNEPYLEILPCLERRLQQNNPTNKRYKARIGNLLTCSKIRANFYDKISILDFESEPRKQHVLDTLLHNLYQDICDDKLTPVEAVELCKKIAGFFNESKVEIMTKFCEILCSNFKIIEECASYVYNNETNSKNLCLMATLILKSICPAVNPCDVFNATSLMNETMQEPLVNVKNQISCLRIAHDLSTKAVVHARRDEISACVEVFNWTINSFYITKNSSGIEKSLFSDTHISELSLPSLRSLHCMKYIVDSYTSYLATDINPELKYLTYFEVAEDQITEEEFSNKINQLPVMIHNFCLEGQTLTAFNIISTLTNCLQNCKKMNDTIKKTLDTITKQCSTKLLQKIFTTKKIDVDLAYNLLKTYPRNESITFIHKQLSILKKEIPKFKAVAELALKILNYHKITLHKEIYIDIVQLSNWWTLIPNCQVPVKSFFKSPKGQLLESLIHYQHVDLEMINNFCVDFNLDVQEYYRVYLKKTLLNWKVEYDKIEDVYGKTRIKVRNNADRLLEKCTEIVAILESKENVYNFMNSFRHEVNFYHYEVFSVIYTILGKLNRNKDHKKTLLLLHFLKSYERVNKPGDSEVEEWYSLFPESQTIDPLSNWRMPFTPTLFSTDIWKIIRPELNLQTYNTWFEVVPILDKILNANEICSFVIKDIVATGILQKHASNQWSLHPSFSHLFEQVDKCVRNMTDLEMATSAVYQLVTHTPKGADQVIAAKLCLTYAVQYKENGPENDPALLKAFTKVQKKYQSFAATHILHTCQIDVEKYSDILLVPNELVDALYMDDSIIARVDRVLLSCPDINKAVDELGTLFDINVHETRLKLLETCLMEHNSPNCNLTLTSNALVDGENDINSSNLKRAAYICQSENKRDWQKYLLKIGLGEDEVKNIFYRANALNCFIIISDVPTVEELTHISFDEFQTYVDRLYLLSDLEYLGLTMDVETLNNYKKSDLLGRLARDIYNPLTVKAMAGLCMTYSRYDLKFWKVIINTAISLNLISSLKKYVNFLKNEPSFKYKKFYIDAWQNVINHSFNISTTNERDQLYKICVENMLMIQSCPILLSYLIIDKLHETIMLQYLPVDQQQVNIEKLTRSKSQLHVAVSQLSKFGIWGTNQVIRILEDSVYKL</sequence>
<reference evidence="5 6" key="1">
    <citation type="journal article" date="2024" name="BMC Genomics">
        <title>De novo assembly and annotation of Popillia japonica's genome with initial clues to its potential as an invasive pest.</title>
        <authorList>
            <person name="Cucini C."/>
            <person name="Boschi S."/>
            <person name="Funari R."/>
            <person name="Cardaioli E."/>
            <person name="Iannotti N."/>
            <person name="Marturano G."/>
            <person name="Paoli F."/>
            <person name="Bruttini M."/>
            <person name="Carapelli A."/>
            <person name="Frati F."/>
            <person name="Nardi F."/>
        </authorList>
    </citation>
    <scope>NUCLEOTIDE SEQUENCE [LARGE SCALE GENOMIC DNA]</scope>
    <source>
        <strain evidence="5">DMR45628</strain>
    </source>
</reference>
<evidence type="ECO:0000259" key="4">
    <source>
        <dbReference type="Pfam" id="PF24520"/>
    </source>
</evidence>
<dbReference type="InterPro" id="IPR055405">
    <property type="entry name" value="ARM_KNTC1_3rd"/>
</dbReference>
<dbReference type="GO" id="GO:0005737">
    <property type="term" value="C:cytoplasm"/>
    <property type="evidence" value="ECO:0007669"/>
    <property type="project" value="TreeGrafter"/>
</dbReference>
<dbReference type="GO" id="GO:0031267">
    <property type="term" value="F:small GTPase binding"/>
    <property type="evidence" value="ECO:0007669"/>
    <property type="project" value="TreeGrafter"/>
</dbReference>
<evidence type="ECO:0000313" key="6">
    <source>
        <dbReference type="Proteomes" id="UP001458880"/>
    </source>
</evidence>
<dbReference type="Pfam" id="PF24515">
    <property type="entry name" value="ARM_KNTC1_3rd"/>
    <property type="match status" value="1"/>
</dbReference>
<feature type="domain" description="RZZ complex subunit KNTC1/ROD C-terminal" evidence="1">
    <location>
        <begin position="1445"/>
        <end position="1911"/>
    </location>
</feature>
<dbReference type="GO" id="GO:1990423">
    <property type="term" value="C:RZZ complex"/>
    <property type="evidence" value="ECO:0007669"/>
    <property type="project" value="TreeGrafter"/>
</dbReference>
<dbReference type="InterPro" id="IPR019527">
    <property type="entry name" value="RZZ-complex_KNTC1/ROD_C"/>
</dbReference>
<dbReference type="EMBL" id="JASPKY010000516">
    <property type="protein sequence ID" value="KAK9694337.1"/>
    <property type="molecule type" value="Genomic_DNA"/>
</dbReference>
<accession>A0AAW1IW72</accession>
<keyword evidence="6" id="KW-1185">Reference proteome</keyword>
<dbReference type="Pfam" id="PF10493">
    <property type="entry name" value="Rod_C"/>
    <property type="match status" value="1"/>
</dbReference>
<comment type="caution">
    <text evidence="5">The sequence shown here is derived from an EMBL/GenBank/DDBJ whole genome shotgun (WGS) entry which is preliminary data.</text>
</comment>
<feature type="domain" description="KNTC1 N-terminal" evidence="2">
    <location>
        <begin position="19"/>
        <end position="177"/>
    </location>
</feature>
<dbReference type="GO" id="GO:0007094">
    <property type="term" value="P:mitotic spindle assembly checkpoint signaling"/>
    <property type="evidence" value="ECO:0007669"/>
    <property type="project" value="TreeGrafter"/>
</dbReference>
<dbReference type="Pfam" id="PF24520">
    <property type="entry name" value="ARM_KNTC1_1st"/>
    <property type="match status" value="1"/>
</dbReference>
<dbReference type="Proteomes" id="UP001458880">
    <property type="component" value="Unassembled WGS sequence"/>
</dbReference>
<protein>
    <submittedName>
        <fullName evidence="5">Rough deal protein C-terminal region</fullName>
    </submittedName>
</protein>
<proteinExistence type="predicted"/>
<feature type="domain" description="KNTC1 first ARM-repeats" evidence="4">
    <location>
        <begin position="355"/>
        <end position="596"/>
    </location>
</feature>
<dbReference type="GO" id="GO:0005828">
    <property type="term" value="C:kinetochore microtubule"/>
    <property type="evidence" value="ECO:0007669"/>
    <property type="project" value="TreeGrafter"/>
</dbReference>
<dbReference type="Pfam" id="PF24506">
    <property type="entry name" value="KNTC1_N"/>
    <property type="match status" value="1"/>
</dbReference>
<evidence type="ECO:0000259" key="2">
    <source>
        <dbReference type="Pfam" id="PF24506"/>
    </source>
</evidence>
<dbReference type="InterPro" id="IPR052802">
    <property type="entry name" value="KNTC1"/>
</dbReference>
<dbReference type="GO" id="GO:1903394">
    <property type="term" value="P:protein localization to kinetochore involved in kinetochore assembly"/>
    <property type="evidence" value="ECO:0007669"/>
    <property type="project" value="TreeGrafter"/>
</dbReference>
<gene>
    <name evidence="5" type="ORF">QE152_g33614</name>
</gene>
<dbReference type="InterPro" id="IPR055403">
    <property type="entry name" value="ARM_KNTC1_1st"/>
</dbReference>
<feature type="domain" description="KNTC1 third ARM-repeats" evidence="3">
    <location>
        <begin position="1187"/>
        <end position="1397"/>
    </location>
</feature>
<dbReference type="PANTHER" id="PTHR15688:SF1">
    <property type="entry name" value="KINETOCHORE-ASSOCIATED PROTEIN 1"/>
    <property type="match status" value="1"/>
</dbReference>
<dbReference type="PANTHER" id="PTHR15688">
    <property type="entry name" value="KINETOCHORE-ASSOCIATED PROTEIN 1"/>
    <property type="match status" value="1"/>
</dbReference>
<evidence type="ECO:0000313" key="5">
    <source>
        <dbReference type="EMBL" id="KAK9694337.1"/>
    </source>
</evidence>
<organism evidence="5 6">
    <name type="scientific">Popillia japonica</name>
    <name type="common">Japanese beetle</name>
    <dbReference type="NCBI Taxonomy" id="7064"/>
    <lineage>
        <taxon>Eukaryota</taxon>
        <taxon>Metazoa</taxon>
        <taxon>Ecdysozoa</taxon>
        <taxon>Arthropoda</taxon>
        <taxon>Hexapoda</taxon>
        <taxon>Insecta</taxon>
        <taxon>Pterygota</taxon>
        <taxon>Neoptera</taxon>
        <taxon>Endopterygota</taxon>
        <taxon>Coleoptera</taxon>
        <taxon>Polyphaga</taxon>
        <taxon>Scarabaeiformia</taxon>
        <taxon>Scarabaeidae</taxon>
        <taxon>Rutelinae</taxon>
        <taxon>Popillia</taxon>
    </lineage>
</organism>
<evidence type="ECO:0000259" key="1">
    <source>
        <dbReference type="Pfam" id="PF10493"/>
    </source>
</evidence>
<evidence type="ECO:0000259" key="3">
    <source>
        <dbReference type="Pfam" id="PF24515"/>
    </source>
</evidence>